<reference evidence="2 3" key="1">
    <citation type="submission" date="2013-03" db="EMBL/GenBank/DDBJ databases">
        <title>The Genome Sequence of Phialophora europaea CBS 101466.</title>
        <authorList>
            <consortium name="The Broad Institute Genomics Platform"/>
            <person name="Cuomo C."/>
            <person name="de Hoog S."/>
            <person name="Gorbushina A."/>
            <person name="Walker B."/>
            <person name="Young S.K."/>
            <person name="Zeng Q."/>
            <person name="Gargeya S."/>
            <person name="Fitzgerald M."/>
            <person name="Haas B."/>
            <person name="Abouelleil A."/>
            <person name="Allen A.W."/>
            <person name="Alvarado L."/>
            <person name="Arachchi H.M."/>
            <person name="Berlin A.M."/>
            <person name="Chapman S.B."/>
            <person name="Gainer-Dewar J."/>
            <person name="Goldberg J."/>
            <person name="Griggs A."/>
            <person name="Gujja S."/>
            <person name="Hansen M."/>
            <person name="Howarth C."/>
            <person name="Imamovic A."/>
            <person name="Ireland A."/>
            <person name="Larimer J."/>
            <person name="McCowan C."/>
            <person name="Murphy C."/>
            <person name="Pearson M."/>
            <person name="Poon T.W."/>
            <person name="Priest M."/>
            <person name="Roberts A."/>
            <person name="Saif S."/>
            <person name="Shea T."/>
            <person name="Sisk P."/>
            <person name="Sykes S."/>
            <person name="Wortman J."/>
            <person name="Nusbaum C."/>
            <person name="Birren B."/>
        </authorList>
    </citation>
    <scope>NUCLEOTIDE SEQUENCE [LARGE SCALE GENOMIC DNA]</scope>
    <source>
        <strain evidence="2 3">CBS 101466</strain>
    </source>
</reference>
<evidence type="ECO:0000313" key="2">
    <source>
        <dbReference type="EMBL" id="ETN39005.1"/>
    </source>
</evidence>
<evidence type="ECO:0000313" key="3">
    <source>
        <dbReference type="Proteomes" id="UP000030752"/>
    </source>
</evidence>
<evidence type="ECO:0000256" key="1">
    <source>
        <dbReference type="SAM" id="MobiDB-lite"/>
    </source>
</evidence>
<gene>
    <name evidence="2" type="ORF">HMPREF1541_07047</name>
</gene>
<dbReference type="RefSeq" id="XP_008719594.1">
    <property type="nucleotide sequence ID" value="XM_008721372.1"/>
</dbReference>
<dbReference type="HOGENOM" id="CLU_395875_0_0_1"/>
<feature type="region of interest" description="Disordered" evidence="1">
    <location>
        <begin position="29"/>
        <end position="50"/>
    </location>
</feature>
<keyword evidence="3" id="KW-1185">Reference proteome</keyword>
<dbReference type="EMBL" id="KB822722">
    <property type="protein sequence ID" value="ETN39005.1"/>
    <property type="molecule type" value="Genomic_DNA"/>
</dbReference>
<dbReference type="Proteomes" id="UP000030752">
    <property type="component" value="Unassembled WGS sequence"/>
</dbReference>
<accession>W2RRR4</accession>
<feature type="region of interest" description="Disordered" evidence="1">
    <location>
        <begin position="417"/>
        <end position="436"/>
    </location>
</feature>
<name>W2RRR4_CYPE1</name>
<sequence>MFDLHPTVASETVGKYPWLRQSKALDPTHYRSPLLNDTTSDTEPSTSATAPKEGKLWTAFLAIVTYTSLFGRSSTQWLGPLGSYLRAQLPHGPSQTAQHSAEHPGTSKRDCLEASIFDVDHFDCPPGQALRSRLCEPPPSLTLLSNATCRRFAVSGVKFALPFREKNIAGRVIPPHESATPRINRFKTRPLYKLAWNSDRSEPLVATQALHAQTLDSMFACFIAKYELHMDECRSARRHWKTIRALLRSTHLEQHYLRGYLNRAQYDYILSKIRSSSRVELGVEIWRDCFIQIYPEFAIVRNQLNPFVDSPLLPSAEDPREARSRFARMQVLETENRLPSEATDTIGLSLSSTPNDSLPLAESTSPEAIINDVMHHAQRHSNLLSLNPIPEHVADIPARQQDALSDMPWRTEIGPLGLEPDSAASYQSLPQSSPTPSFPDWDDYGQFSAGPSNYATSIKHGYYQDPLPAQDPSMYWQSADHVGGLVSSSMGADLVAVAPFNDSPPFVPEAALLPRTPQRRIGPCRQMSGLSSSQPTPSLVTSVDSSLSAFSHEVDGSATPTPNPPQGWTREFVPVTDDEFDLSNESLSESSFNRELDEDIERQNSGPDGTPLQLHQQQVNTAEAWQSDIPYQFVSMSQIEKGKQREHDIGEGTQWPVQPARKIPEPLSRFATQAWTTAGSPRAEMTLTTDEDDETE</sequence>
<feature type="region of interest" description="Disordered" evidence="1">
    <location>
        <begin position="675"/>
        <end position="696"/>
    </location>
</feature>
<feature type="compositionally biased region" description="Polar residues" evidence="1">
    <location>
        <begin position="424"/>
        <end position="435"/>
    </location>
</feature>
<dbReference type="AlphaFoldDB" id="W2RRR4"/>
<proteinExistence type="predicted"/>
<feature type="region of interest" description="Disordered" evidence="1">
    <location>
        <begin position="552"/>
        <end position="571"/>
    </location>
</feature>
<protein>
    <submittedName>
        <fullName evidence="2">Uncharacterized protein</fullName>
    </submittedName>
</protein>
<dbReference type="InParanoid" id="W2RRR4"/>
<dbReference type="GeneID" id="19974386"/>
<dbReference type="VEuPathDB" id="FungiDB:HMPREF1541_07047"/>
<feature type="compositionally biased region" description="Polar residues" evidence="1">
    <location>
        <begin position="35"/>
        <end position="49"/>
    </location>
</feature>
<organism evidence="2 3">
    <name type="scientific">Cyphellophora europaea (strain CBS 101466)</name>
    <name type="common">Phialophora europaea</name>
    <dbReference type="NCBI Taxonomy" id="1220924"/>
    <lineage>
        <taxon>Eukaryota</taxon>
        <taxon>Fungi</taxon>
        <taxon>Dikarya</taxon>
        <taxon>Ascomycota</taxon>
        <taxon>Pezizomycotina</taxon>
        <taxon>Eurotiomycetes</taxon>
        <taxon>Chaetothyriomycetidae</taxon>
        <taxon>Chaetothyriales</taxon>
        <taxon>Cyphellophoraceae</taxon>
        <taxon>Cyphellophora</taxon>
    </lineage>
</organism>